<keyword evidence="1" id="KW-0479">Metal-binding</keyword>
<dbReference type="InterPro" id="IPR004173">
    <property type="entry name" value="3H_domain"/>
</dbReference>
<evidence type="ECO:0000313" key="5">
    <source>
        <dbReference type="Proteomes" id="UP000013378"/>
    </source>
</evidence>
<feature type="binding site" evidence="1">
    <location>
        <position position="86"/>
    </location>
    <ligand>
        <name>Ni(2+)</name>
        <dbReference type="ChEBI" id="CHEBI:49786"/>
    </ligand>
</feature>
<dbReference type="Gene3D" id="1.10.10.10">
    <property type="entry name" value="Winged helix-like DNA-binding domain superfamily/Winged helix DNA-binding domain"/>
    <property type="match status" value="1"/>
</dbReference>
<dbReference type="Proteomes" id="UP000013378">
    <property type="component" value="Unassembled WGS sequence"/>
</dbReference>
<dbReference type="Gene3D" id="3.30.1340.20">
    <property type="entry name" value="3H domain"/>
    <property type="match status" value="1"/>
</dbReference>
<feature type="binding site" evidence="1">
    <location>
        <position position="147"/>
    </location>
    <ligand>
        <name>Ni(2+)</name>
        <dbReference type="ChEBI" id="CHEBI:49786"/>
    </ligand>
</feature>
<dbReference type="AlphaFoldDB" id="R1ATU2"/>
<accession>R1ATU2</accession>
<evidence type="ECO:0000259" key="2">
    <source>
        <dbReference type="Pfam" id="PF02829"/>
    </source>
</evidence>
<evidence type="ECO:0000256" key="1">
    <source>
        <dbReference type="PIRSR" id="PIRSR037847-1"/>
    </source>
</evidence>
<dbReference type="InterPro" id="IPR036388">
    <property type="entry name" value="WH-like_DNA-bd_sf"/>
</dbReference>
<keyword evidence="5" id="KW-1185">Reference proteome</keyword>
<dbReference type="InterPro" id="IPR035922">
    <property type="entry name" value="3H_dom_sf"/>
</dbReference>
<dbReference type="OrthoDB" id="9792661at2"/>
<dbReference type="STRING" id="1304284.L21TH_1406"/>
<dbReference type="PANTHER" id="PTHR40068">
    <property type="entry name" value="TRANSCRIPTION REPRESSOR NIAR-RELATED"/>
    <property type="match status" value="1"/>
</dbReference>
<feature type="domain" description="3H" evidence="2">
    <location>
        <begin position="73"/>
        <end position="170"/>
    </location>
</feature>
<protein>
    <submittedName>
        <fullName evidence="4">Transcriptional repressor for NAD biosynthesis</fullName>
    </submittedName>
</protein>
<dbReference type="SUPFAM" id="SSF46785">
    <property type="entry name" value="Winged helix' DNA-binding domain"/>
    <property type="match status" value="1"/>
</dbReference>
<dbReference type="PATRIC" id="fig|1304284.3.peg.1376"/>
<dbReference type="SUPFAM" id="SSF75500">
    <property type="entry name" value="Putative transcriptional regulator TM1602, C-terminal domain"/>
    <property type="match status" value="1"/>
</dbReference>
<dbReference type="EMBL" id="ARZA01000146">
    <property type="protein sequence ID" value="EOD00533.1"/>
    <property type="molecule type" value="Genomic_DNA"/>
</dbReference>
<organism evidence="4 5">
    <name type="scientific">Caldisalinibacter kiritimatiensis</name>
    <dbReference type="NCBI Taxonomy" id="1304284"/>
    <lineage>
        <taxon>Bacteria</taxon>
        <taxon>Bacillati</taxon>
        <taxon>Bacillota</taxon>
        <taxon>Tissierellia</taxon>
        <taxon>Tissierellales</taxon>
        <taxon>Thermohalobacteraceae</taxon>
        <taxon>Caldisalinibacter</taxon>
    </lineage>
</organism>
<dbReference type="PANTHER" id="PTHR40068:SF1">
    <property type="entry name" value="TRANSCRIPTION REPRESSOR NIAR-RELATED"/>
    <property type="match status" value="1"/>
</dbReference>
<feature type="domain" description="Helix-turn-helix type 11" evidence="3">
    <location>
        <begin position="6"/>
        <end position="58"/>
    </location>
</feature>
<dbReference type="GO" id="GO:0046872">
    <property type="term" value="F:metal ion binding"/>
    <property type="evidence" value="ECO:0007669"/>
    <property type="project" value="UniProtKB-KW"/>
</dbReference>
<dbReference type="InterPro" id="IPR026043">
    <property type="entry name" value="NadR"/>
</dbReference>
<evidence type="ECO:0000313" key="4">
    <source>
        <dbReference type="EMBL" id="EOD00533.1"/>
    </source>
</evidence>
<feature type="binding site" evidence="1">
    <location>
        <position position="77"/>
    </location>
    <ligand>
        <name>Ni(2+)</name>
        <dbReference type="ChEBI" id="CHEBI:49786"/>
    </ligand>
</feature>
<dbReference type="Pfam" id="PF08279">
    <property type="entry name" value="HTH_11"/>
    <property type="match status" value="1"/>
</dbReference>
<sequence>MDANERRENILITLKESKGPIKGTDLAKKFDVSRQVIVQDIAILRAGGEEILATPQGYMIINKNINNELTKTIACRHKEYNEIEDELKTIIDMGGEVLDVIVEHPIYGEIKSPLMIGSRVEIEDFMKEIREHHAEPLATLNDGVHLHTIKVPSEDVFDKIKNKLEEKGYLIKSR</sequence>
<name>R1ATU2_9FIRM</name>
<dbReference type="InterPro" id="IPR036390">
    <property type="entry name" value="WH_DNA-bd_sf"/>
</dbReference>
<gene>
    <name evidence="4" type="ORF">L21TH_1406</name>
</gene>
<comment type="caution">
    <text evidence="4">The sequence shown here is derived from an EMBL/GenBank/DDBJ whole genome shotgun (WGS) entry which is preliminary data.</text>
</comment>
<proteinExistence type="predicted"/>
<dbReference type="Pfam" id="PF02829">
    <property type="entry name" value="3H"/>
    <property type="match status" value="1"/>
</dbReference>
<dbReference type="PIRSF" id="PIRSF037847">
    <property type="entry name" value="NiaR"/>
    <property type="match status" value="1"/>
</dbReference>
<dbReference type="RefSeq" id="WP_006312662.1">
    <property type="nucleotide sequence ID" value="NZ_ARZA01000146.1"/>
</dbReference>
<evidence type="ECO:0000259" key="3">
    <source>
        <dbReference type="Pfam" id="PF08279"/>
    </source>
</evidence>
<dbReference type="InterPro" id="IPR013196">
    <property type="entry name" value="HTH_11"/>
</dbReference>
<reference evidence="4 5" key="1">
    <citation type="journal article" date="2015" name="Geomicrobiol. J.">
        <title>Caldisalinibacter kiritimatiensis gen. nov., sp. nov., a moderately thermohalophilic thiosulfate-reducing bacterium from a hypersaline microbial mat.</title>
        <authorList>
            <person name="Ben Hania W."/>
            <person name="Joseph M."/>
            <person name="Fiebig A."/>
            <person name="Bunk B."/>
            <person name="Klenk H.-P."/>
            <person name="Fardeau M.-L."/>
            <person name="Spring S."/>
        </authorList>
    </citation>
    <scope>NUCLEOTIDE SEQUENCE [LARGE SCALE GENOMIC DNA]</scope>
    <source>
        <strain evidence="4 5">L21-TH-D2</strain>
    </source>
</reference>
<feature type="binding site" evidence="1">
    <location>
        <position position="145"/>
    </location>
    <ligand>
        <name>Ni(2+)</name>
        <dbReference type="ChEBI" id="CHEBI:49786"/>
    </ligand>
</feature>
<keyword evidence="1" id="KW-0533">Nickel</keyword>
<dbReference type="eggNOG" id="COG1827">
    <property type="taxonomic scope" value="Bacteria"/>
</dbReference>